<dbReference type="InterPro" id="IPR004463">
    <property type="entry name" value="UDP-acyl_GlcNac_deAcase"/>
</dbReference>
<dbReference type="Proteomes" id="UP000263268">
    <property type="component" value="Unassembled WGS sequence"/>
</dbReference>
<dbReference type="Gene3D" id="3.30.230.20">
    <property type="entry name" value="lpxc deacetylase, domain 1"/>
    <property type="match status" value="1"/>
</dbReference>
<protein>
    <submittedName>
        <fullName evidence="1">UDP-3-O-[3-hydroxymyristoyl] N-acetylglucosamine deacetylase</fullName>
    </submittedName>
</protein>
<feature type="non-terminal residue" evidence="1">
    <location>
        <position position="65"/>
    </location>
</feature>
<dbReference type="SUPFAM" id="SSF54211">
    <property type="entry name" value="Ribosomal protein S5 domain 2-like"/>
    <property type="match status" value="1"/>
</dbReference>
<gene>
    <name evidence="1" type="ORF">DHV22_07070</name>
</gene>
<dbReference type="InterPro" id="IPR015870">
    <property type="entry name" value="UDP-acyl_N-AcGlcN_deAcase_N"/>
</dbReference>
<dbReference type="InterPro" id="IPR020568">
    <property type="entry name" value="Ribosomal_Su5_D2-typ_SF"/>
</dbReference>
<dbReference type="EMBL" id="DPRK01000116">
    <property type="protein sequence ID" value="HCY81364.1"/>
    <property type="molecule type" value="Genomic_DNA"/>
</dbReference>
<accession>A0A3D6BR56</accession>
<evidence type="ECO:0000313" key="1">
    <source>
        <dbReference type="EMBL" id="HCY81364.1"/>
    </source>
</evidence>
<dbReference type="AlphaFoldDB" id="A0A3D6BR56"/>
<dbReference type="GO" id="GO:0009245">
    <property type="term" value="P:lipid A biosynthetic process"/>
    <property type="evidence" value="ECO:0007669"/>
    <property type="project" value="InterPro"/>
</dbReference>
<dbReference type="GO" id="GO:0016020">
    <property type="term" value="C:membrane"/>
    <property type="evidence" value="ECO:0007669"/>
    <property type="project" value="GOC"/>
</dbReference>
<comment type="caution">
    <text evidence="1">The sequence shown here is derived from an EMBL/GenBank/DDBJ whole genome shotgun (WGS) entry which is preliminary data.</text>
</comment>
<name>A0A3D6BR56_9FLAO</name>
<dbReference type="GO" id="GO:0103117">
    <property type="term" value="F:UDP-3-O-acyl-N-acetylglucosamine deacetylase activity"/>
    <property type="evidence" value="ECO:0007669"/>
    <property type="project" value="InterPro"/>
</dbReference>
<organism evidence="1 2">
    <name type="scientific">Xanthomarina gelatinilytica</name>
    <dbReference type="NCBI Taxonomy" id="1137281"/>
    <lineage>
        <taxon>Bacteria</taxon>
        <taxon>Pseudomonadati</taxon>
        <taxon>Bacteroidota</taxon>
        <taxon>Flavobacteriia</taxon>
        <taxon>Flavobacteriales</taxon>
        <taxon>Flavobacteriaceae</taxon>
        <taxon>Xanthomarina</taxon>
    </lineage>
</organism>
<proteinExistence type="predicted"/>
<evidence type="ECO:0000313" key="2">
    <source>
        <dbReference type="Proteomes" id="UP000263268"/>
    </source>
</evidence>
<sequence>MGIINTEVKQKTIKDEVSLNGVGLHTGKNVTLTFKPAPVNTGFAFKRIDLEGTPVIEANANYVTN</sequence>
<reference evidence="1 2" key="1">
    <citation type="journal article" date="2018" name="Nat. Biotechnol.">
        <title>A standardized bacterial taxonomy based on genome phylogeny substantially revises the tree of life.</title>
        <authorList>
            <person name="Parks D.H."/>
            <person name="Chuvochina M."/>
            <person name="Waite D.W."/>
            <person name="Rinke C."/>
            <person name="Skarshewski A."/>
            <person name="Chaumeil P.A."/>
            <person name="Hugenholtz P."/>
        </authorList>
    </citation>
    <scope>NUCLEOTIDE SEQUENCE [LARGE SCALE GENOMIC DNA]</scope>
    <source>
        <strain evidence="1">UBA10227</strain>
    </source>
</reference>
<dbReference type="Pfam" id="PF03331">
    <property type="entry name" value="LpxC"/>
    <property type="match status" value="1"/>
</dbReference>